<dbReference type="Pfam" id="PF04564">
    <property type="entry name" value="U-box"/>
    <property type="match status" value="1"/>
</dbReference>
<evidence type="ECO:0000256" key="6">
    <source>
        <dbReference type="ARBA" id="ARBA00022786"/>
    </source>
</evidence>
<dbReference type="InterPro" id="IPR045210">
    <property type="entry name" value="RING-Ubox_PUB"/>
</dbReference>
<evidence type="ECO:0000259" key="8">
    <source>
        <dbReference type="PROSITE" id="PS51698"/>
    </source>
</evidence>
<keyword evidence="6" id="KW-0833">Ubl conjugation pathway</keyword>
<dbReference type="OMA" id="GQRLIHT"/>
<dbReference type="FunFam" id="3.30.40.10:FF:000442">
    <property type="entry name" value="RING-type E3 ubiquitin transferase"/>
    <property type="match status" value="1"/>
</dbReference>
<dbReference type="Proteomes" id="UP000596660">
    <property type="component" value="Unplaced"/>
</dbReference>
<dbReference type="SUPFAM" id="SSF48371">
    <property type="entry name" value="ARM repeat"/>
    <property type="match status" value="1"/>
</dbReference>
<dbReference type="PANTHER" id="PTHR23315">
    <property type="entry name" value="U BOX DOMAIN-CONTAINING"/>
    <property type="match status" value="1"/>
</dbReference>
<accession>A0A803M3X0</accession>
<dbReference type="InterPro" id="IPR011989">
    <property type="entry name" value="ARM-like"/>
</dbReference>
<dbReference type="SMART" id="SM00504">
    <property type="entry name" value="Ubox"/>
    <property type="match status" value="1"/>
</dbReference>
<sequence>MDRSFQPFPMFAGFPSTGSLIASLIMISEEISSISNLPPIQVKNILSITRRIRLLSPLFTEMQELEILLLPSAILCFTEFLSLMTKAKLLIQGCTESSYLWSLIQAEVLSKEFDAIVKDISKALDILLPLQLINITIDIKEQVELVCKLAKRVDLVVDPKELERRKEVLQIITTSKEKNDKSYGFLDVKRARELLSSIGLRSSVDFAEEISKLKAEATSQGGTGGPIVVSRINSLISLLSYVRSMIFSFEDNETTLLLKQITAAENLAASTSSSTRAILTDVPNEFRCPISLKIMREPVTVATGYTYDRYSISKWINSGRRTCPKCGWKLTHMALIPNYNLKSLIHQWHQDNNIPINDLTTSSSGHNKREDLGLNAIRLTSEFLLGKLATASPEMQCRAAYEIRLLAKSSMDNRKIIAEAGAIPFLVNLLSSHEPAMQENAVTALLNLSIHNDNKILIMEAAALQKLIFILEYGKTMEAKENAAATISSLSIIDDYKASIGVQPRVVIALIHLLREGTTTGKRDAATALTNLSLYNPNQRTVVHEGAVPLLINILMDEKAGITDDALALLALLSGSSEGMGEITRTRSKDLITLLIDVLKLGSPKGKENSVILLLALTKDGAEVVRHLDPQSFSLIRRLVAKGSSEARERASLLLRLLIKCCSNPANL</sequence>
<evidence type="ECO:0000313" key="9">
    <source>
        <dbReference type="EnsemblPlants" id="AUR62022919-RA:cds"/>
    </source>
</evidence>
<dbReference type="PROSITE" id="PS50176">
    <property type="entry name" value="ARM_REPEAT"/>
    <property type="match status" value="1"/>
</dbReference>
<gene>
    <name evidence="9" type="primary">LOC110699314</name>
</gene>
<dbReference type="PROSITE" id="PS51698">
    <property type="entry name" value="U_BOX"/>
    <property type="match status" value="1"/>
</dbReference>
<dbReference type="SMART" id="SM00185">
    <property type="entry name" value="ARM"/>
    <property type="match status" value="4"/>
</dbReference>
<protein>
    <recommendedName>
        <fullName evidence="3">RING-type E3 ubiquitin transferase</fullName>
        <ecNumber evidence="3">2.3.2.27</ecNumber>
    </recommendedName>
</protein>
<dbReference type="UniPathway" id="UPA00143"/>
<dbReference type="InterPro" id="IPR013083">
    <property type="entry name" value="Znf_RING/FYVE/PHD"/>
</dbReference>
<reference evidence="9" key="1">
    <citation type="journal article" date="2017" name="Nature">
        <title>The genome of Chenopodium quinoa.</title>
        <authorList>
            <person name="Jarvis D.E."/>
            <person name="Ho Y.S."/>
            <person name="Lightfoot D.J."/>
            <person name="Schmoeckel S.M."/>
            <person name="Li B."/>
            <person name="Borm T.J.A."/>
            <person name="Ohyanagi H."/>
            <person name="Mineta K."/>
            <person name="Michell C.T."/>
            <person name="Saber N."/>
            <person name="Kharbatia N.M."/>
            <person name="Rupper R.R."/>
            <person name="Sharp A.R."/>
            <person name="Dally N."/>
            <person name="Boughton B.A."/>
            <person name="Woo Y.H."/>
            <person name="Gao G."/>
            <person name="Schijlen E.G.W.M."/>
            <person name="Guo X."/>
            <person name="Momin A.A."/>
            <person name="Negrao S."/>
            <person name="Al-Babili S."/>
            <person name="Gehring C."/>
            <person name="Roessner U."/>
            <person name="Jung C."/>
            <person name="Murphy K."/>
            <person name="Arold S.T."/>
            <person name="Gojobori T."/>
            <person name="van der Linden C.G."/>
            <person name="van Loo E.N."/>
            <person name="Jellen E.N."/>
            <person name="Maughan P.J."/>
            <person name="Tester M."/>
        </authorList>
    </citation>
    <scope>NUCLEOTIDE SEQUENCE [LARGE SCALE GENOMIC DNA]</scope>
    <source>
        <strain evidence="9">cv. PI 614886</strain>
    </source>
</reference>
<dbReference type="GeneID" id="110699314"/>
<name>A0A803M3X0_CHEQI</name>
<evidence type="ECO:0000256" key="2">
    <source>
        <dbReference type="ARBA" id="ARBA00004906"/>
    </source>
</evidence>
<dbReference type="Pfam" id="PF25598">
    <property type="entry name" value="ARM_PUB"/>
    <property type="match status" value="1"/>
</dbReference>
<keyword evidence="10" id="KW-1185">Reference proteome</keyword>
<organism evidence="9 10">
    <name type="scientific">Chenopodium quinoa</name>
    <name type="common">Quinoa</name>
    <dbReference type="NCBI Taxonomy" id="63459"/>
    <lineage>
        <taxon>Eukaryota</taxon>
        <taxon>Viridiplantae</taxon>
        <taxon>Streptophyta</taxon>
        <taxon>Embryophyta</taxon>
        <taxon>Tracheophyta</taxon>
        <taxon>Spermatophyta</taxon>
        <taxon>Magnoliopsida</taxon>
        <taxon>eudicotyledons</taxon>
        <taxon>Gunneridae</taxon>
        <taxon>Pentapetalae</taxon>
        <taxon>Caryophyllales</taxon>
        <taxon>Chenopodiaceae</taxon>
        <taxon>Chenopodioideae</taxon>
        <taxon>Atripliceae</taxon>
        <taxon>Chenopodium</taxon>
    </lineage>
</organism>
<comment type="pathway">
    <text evidence="2">Protein modification; protein ubiquitination.</text>
</comment>
<dbReference type="InterPro" id="IPR058678">
    <property type="entry name" value="ARM_PUB"/>
</dbReference>
<dbReference type="Pfam" id="PF25368">
    <property type="entry name" value="PUB10_N"/>
    <property type="match status" value="1"/>
</dbReference>
<dbReference type="InterPro" id="IPR036537">
    <property type="entry name" value="Adaptor_Cbl_N_dom_sf"/>
</dbReference>
<feature type="domain" description="U-box" evidence="8">
    <location>
        <begin position="281"/>
        <end position="355"/>
    </location>
</feature>
<dbReference type="GO" id="GO:0061630">
    <property type="term" value="F:ubiquitin protein ligase activity"/>
    <property type="evidence" value="ECO:0007669"/>
    <property type="project" value="UniProtKB-EC"/>
</dbReference>
<dbReference type="PANTHER" id="PTHR23315:SF224">
    <property type="entry name" value="U-BOX DOMAIN-CONTAINING PROTEIN 1"/>
    <property type="match status" value="1"/>
</dbReference>
<evidence type="ECO:0000256" key="5">
    <source>
        <dbReference type="ARBA" id="ARBA00022737"/>
    </source>
</evidence>
<keyword evidence="4" id="KW-0808">Transferase</keyword>
<dbReference type="Gene3D" id="1.20.930.20">
    <property type="entry name" value="Adaptor protein Cbl, N-terminal domain"/>
    <property type="match status" value="1"/>
</dbReference>
<dbReference type="GO" id="GO:0007166">
    <property type="term" value="P:cell surface receptor signaling pathway"/>
    <property type="evidence" value="ECO:0007669"/>
    <property type="project" value="InterPro"/>
</dbReference>
<dbReference type="InterPro" id="IPR003613">
    <property type="entry name" value="Ubox_domain"/>
</dbReference>
<dbReference type="OrthoDB" id="10064100at2759"/>
<evidence type="ECO:0000256" key="1">
    <source>
        <dbReference type="ARBA" id="ARBA00000900"/>
    </source>
</evidence>
<reference evidence="9" key="2">
    <citation type="submission" date="2021-03" db="UniProtKB">
        <authorList>
            <consortium name="EnsemblPlants"/>
        </authorList>
    </citation>
    <scope>IDENTIFICATION</scope>
</reference>
<dbReference type="Gene3D" id="3.30.40.10">
    <property type="entry name" value="Zinc/RING finger domain, C3HC4 (zinc finger)"/>
    <property type="match status" value="1"/>
</dbReference>
<evidence type="ECO:0000256" key="3">
    <source>
        <dbReference type="ARBA" id="ARBA00012483"/>
    </source>
</evidence>
<feature type="repeat" description="ARM" evidence="7">
    <location>
        <begin position="421"/>
        <end position="463"/>
    </location>
</feature>
<dbReference type="EnsemblPlants" id="AUR62022919-RA">
    <property type="protein sequence ID" value="AUR62022919-RA:cds"/>
    <property type="gene ID" value="AUR62022919"/>
</dbReference>
<dbReference type="SUPFAM" id="SSF57850">
    <property type="entry name" value="RING/U-box"/>
    <property type="match status" value="1"/>
</dbReference>
<dbReference type="GO" id="GO:0016567">
    <property type="term" value="P:protein ubiquitination"/>
    <property type="evidence" value="ECO:0007669"/>
    <property type="project" value="UniProtKB-UniPathway"/>
</dbReference>
<dbReference type="Gene3D" id="1.25.10.10">
    <property type="entry name" value="Leucine-rich Repeat Variant"/>
    <property type="match status" value="2"/>
</dbReference>
<dbReference type="RefSeq" id="XP_021732517.1">
    <property type="nucleotide sequence ID" value="XM_021876825.1"/>
</dbReference>
<dbReference type="InterPro" id="IPR057623">
    <property type="entry name" value="PUB12-19-like_N"/>
</dbReference>
<keyword evidence="5" id="KW-0677">Repeat</keyword>
<proteinExistence type="predicted"/>
<evidence type="ECO:0000256" key="7">
    <source>
        <dbReference type="PROSITE-ProRule" id="PRU00259"/>
    </source>
</evidence>
<dbReference type="KEGG" id="cqi:110699314"/>
<dbReference type="CDD" id="cd16664">
    <property type="entry name" value="RING-Ubox_PUB"/>
    <property type="match status" value="1"/>
</dbReference>
<comment type="catalytic activity">
    <reaction evidence="1">
        <text>S-ubiquitinyl-[E2 ubiquitin-conjugating enzyme]-L-cysteine + [acceptor protein]-L-lysine = [E2 ubiquitin-conjugating enzyme]-L-cysteine + N(6)-ubiquitinyl-[acceptor protein]-L-lysine.</text>
        <dbReference type="EC" id="2.3.2.27"/>
    </reaction>
</comment>
<dbReference type="InterPro" id="IPR016024">
    <property type="entry name" value="ARM-type_fold"/>
</dbReference>
<evidence type="ECO:0000313" key="10">
    <source>
        <dbReference type="Proteomes" id="UP000596660"/>
    </source>
</evidence>
<dbReference type="Gramene" id="AUR62022919-RA">
    <property type="protein sequence ID" value="AUR62022919-RA:cds"/>
    <property type="gene ID" value="AUR62022919"/>
</dbReference>
<dbReference type="EC" id="2.3.2.27" evidence="3"/>
<evidence type="ECO:0000256" key="4">
    <source>
        <dbReference type="ARBA" id="ARBA00022679"/>
    </source>
</evidence>
<dbReference type="InterPro" id="IPR000225">
    <property type="entry name" value="Armadillo"/>
</dbReference>
<dbReference type="AlphaFoldDB" id="A0A803M3X0"/>